<dbReference type="EMBL" id="JANPWB010000006">
    <property type="protein sequence ID" value="KAJ1178396.1"/>
    <property type="molecule type" value="Genomic_DNA"/>
</dbReference>
<proteinExistence type="predicted"/>
<evidence type="ECO:0000313" key="2">
    <source>
        <dbReference type="Proteomes" id="UP001066276"/>
    </source>
</evidence>
<dbReference type="AlphaFoldDB" id="A0AAV7TPK5"/>
<comment type="caution">
    <text evidence="1">The sequence shown here is derived from an EMBL/GenBank/DDBJ whole genome shotgun (WGS) entry which is preliminary data.</text>
</comment>
<reference evidence="1" key="1">
    <citation type="journal article" date="2022" name="bioRxiv">
        <title>Sequencing and chromosome-scale assembly of the giantPleurodeles waltlgenome.</title>
        <authorList>
            <person name="Brown T."/>
            <person name="Elewa A."/>
            <person name="Iarovenko S."/>
            <person name="Subramanian E."/>
            <person name="Araus A.J."/>
            <person name="Petzold A."/>
            <person name="Susuki M."/>
            <person name="Suzuki K.-i.T."/>
            <person name="Hayashi T."/>
            <person name="Toyoda A."/>
            <person name="Oliveira C."/>
            <person name="Osipova E."/>
            <person name="Leigh N.D."/>
            <person name="Simon A."/>
            <person name="Yun M.H."/>
        </authorList>
    </citation>
    <scope>NUCLEOTIDE SEQUENCE</scope>
    <source>
        <strain evidence="1">20211129_DDA</strain>
        <tissue evidence="1">Liver</tissue>
    </source>
</reference>
<evidence type="ECO:0000313" key="1">
    <source>
        <dbReference type="EMBL" id="KAJ1178396.1"/>
    </source>
</evidence>
<protein>
    <submittedName>
        <fullName evidence="1">Uncharacterized protein</fullName>
    </submittedName>
</protein>
<keyword evidence="2" id="KW-1185">Reference proteome</keyword>
<dbReference type="Proteomes" id="UP001066276">
    <property type="component" value="Chromosome 3_2"/>
</dbReference>
<gene>
    <name evidence="1" type="ORF">NDU88_003642</name>
</gene>
<name>A0AAV7TPK5_PLEWA</name>
<organism evidence="1 2">
    <name type="scientific">Pleurodeles waltl</name>
    <name type="common">Iberian ribbed newt</name>
    <dbReference type="NCBI Taxonomy" id="8319"/>
    <lineage>
        <taxon>Eukaryota</taxon>
        <taxon>Metazoa</taxon>
        <taxon>Chordata</taxon>
        <taxon>Craniata</taxon>
        <taxon>Vertebrata</taxon>
        <taxon>Euteleostomi</taxon>
        <taxon>Amphibia</taxon>
        <taxon>Batrachia</taxon>
        <taxon>Caudata</taxon>
        <taxon>Salamandroidea</taxon>
        <taxon>Salamandridae</taxon>
        <taxon>Pleurodelinae</taxon>
        <taxon>Pleurodeles</taxon>
    </lineage>
</organism>
<sequence length="218" mass="24702">MANDPPFSHSPMVAPLVRHTCMLLPRTHSRASPVRRQESSPCSALACQTRGTAQPLRITVSSFSQQYSSWSTKAHRSVRKTSCAVVEVIRNAVRLKDRKVWNLKRVALCGKESEENKECDYKNYVWMEDNVDVEGKLDVEEGRLEMIELNVGGQPETSVEGQSMKDTNTIKNVGEMRKGNVVHEALEEHEELLESDRDVVGVKRKRVLPGWLKDFVIL</sequence>
<accession>A0AAV7TPK5</accession>